<dbReference type="OrthoDB" id="9811959at2"/>
<dbReference type="PANTHER" id="PTHR38471">
    <property type="entry name" value="FOUR HELIX BUNDLE PROTEIN"/>
    <property type="match status" value="1"/>
</dbReference>
<organism evidence="1 2">
    <name type="scientific">Flavobacterium rakeshii</name>
    <dbReference type="NCBI Taxonomy" id="1038845"/>
    <lineage>
        <taxon>Bacteria</taxon>
        <taxon>Pseudomonadati</taxon>
        <taxon>Bacteroidota</taxon>
        <taxon>Flavobacteriia</taxon>
        <taxon>Flavobacteriales</taxon>
        <taxon>Flavobacteriaceae</taxon>
        <taxon>Flavobacterium</taxon>
    </lineage>
</organism>
<evidence type="ECO:0000313" key="1">
    <source>
        <dbReference type="EMBL" id="MUV05193.1"/>
    </source>
</evidence>
<dbReference type="CDD" id="cd16377">
    <property type="entry name" value="23S_rRNA_IVP_like"/>
    <property type="match status" value="1"/>
</dbReference>
<name>A0A6N8HHN7_9FLAO</name>
<proteinExistence type="predicted"/>
<keyword evidence="2" id="KW-1185">Reference proteome</keyword>
<dbReference type="AlphaFoldDB" id="A0A6N8HHN7"/>
<dbReference type="InterPro" id="IPR012657">
    <property type="entry name" value="23S_rRNA-intervening_sequence"/>
</dbReference>
<comment type="caution">
    <text evidence="1">The sequence shown here is derived from an EMBL/GenBank/DDBJ whole genome shotgun (WGS) entry which is preliminary data.</text>
</comment>
<protein>
    <submittedName>
        <fullName evidence="1">Four helix bundle protein</fullName>
    </submittedName>
</protein>
<dbReference type="NCBIfam" id="TIGR02436">
    <property type="entry name" value="four helix bundle protein"/>
    <property type="match status" value="1"/>
</dbReference>
<sequence length="120" mass="13865">MTKPFTEFEVYKKSIILAKVIFDLMKTEKLEKEYGFKDQIKRAVVSISNNIAEGSEYNNNKQFVRFLKHAKGSCAEVRSMLILSVELEFCSKTKIEEAINLSVEISKSLSKFIEYLKLRA</sequence>
<dbReference type="Proteomes" id="UP000433945">
    <property type="component" value="Unassembled WGS sequence"/>
</dbReference>
<reference evidence="1 2" key="1">
    <citation type="submission" date="2019-12" db="EMBL/GenBank/DDBJ databases">
        <authorList>
            <person name="Sun J.-Q."/>
        </authorList>
    </citation>
    <scope>NUCLEOTIDE SEQUENCE [LARGE SCALE GENOMIC DNA]</scope>
    <source>
        <strain evidence="1 2">JCM 17928</strain>
    </source>
</reference>
<dbReference type="PANTHER" id="PTHR38471:SF2">
    <property type="entry name" value="FOUR HELIX BUNDLE PROTEIN"/>
    <property type="match status" value="1"/>
</dbReference>
<dbReference type="RefSeq" id="WP_157484477.1">
    <property type="nucleotide sequence ID" value="NZ_WOWP01000062.1"/>
</dbReference>
<dbReference type="Pfam" id="PF05635">
    <property type="entry name" value="23S_rRNA_IVP"/>
    <property type="match status" value="1"/>
</dbReference>
<evidence type="ECO:0000313" key="2">
    <source>
        <dbReference type="Proteomes" id="UP000433945"/>
    </source>
</evidence>
<dbReference type="Gene3D" id="1.20.1440.60">
    <property type="entry name" value="23S rRNA-intervening sequence"/>
    <property type="match status" value="1"/>
</dbReference>
<gene>
    <name evidence="1" type="ORF">GN157_15880</name>
</gene>
<accession>A0A6N8HHN7</accession>
<dbReference type="SUPFAM" id="SSF158446">
    <property type="entry name" value="IVS-encoded protein-like"/>
    <property type="match status" value="1"/>
</dbReference>
<dbReference type="EMBL" id="WOWP01000062">
    <property type="protein sequence ID" value="MUV05193.1"/>
    <property type="molecule type" value="Genomic_DNA"/>
</dbReference>
<dbReference type="InterPro" id="IPR036583">
    <property type="entry name" value="23S_rRNA_IVS_sf"/>
</dbReference>